<name>A0A9P5NA67_GYMJU</name>
<feature type="compositionally biased region" description="Pro residues" evidence="1">
    <location>
        <begin position="12"/>
        <end position="36"/>
    </location>
</feature>
<dbReference type="AlphaFoldDB" id="A0A9P5NA67"/>
<organism evidence="2 3">
    <name type="scientific">Gymnopilus junonius</name>
    <name type="common">Spectacular rustgill mushroom</name>
    <name type="synonym">Gymnopilus spectabilis subsp. junonius</name>
    <dbReference type="NCBI Taxonomy" id="109634"/>
    <lineage>
        <taxon>Eukaryota</taxon>
        <taxon>Fungi</taxon>
        <taxon>Dikarya</taxon>
        <taxon>Basidiomycota</taxon>
        <taxon>Agaricomycotina</taxon>
        <taxon>Agaricomycetes</taxon>
        <taxon>Agaricomycetidae</taxon>
        <taxon>Agaricales</taxon>
        <taxon>Agaricineae</taxon>
        <taxon>Hymenogastraceae</taxon>
        <taxon>Gymnopilus</taxon>
    </lineage>
</organism>
<feature type="region of interest" description="Disordered" evidence="1">
    <location>
        <begin position="116"/>
        <end position="362"/>
    </location>
</feature>
<protein>
    <submittedName>
        <fullName evidence="2">Uncharacterized protein</fullName>
    </submittedName>
</protein>
<feature type="compositionally biased region" description="Low complexity" evidence="1">
    <location>
        <begin position="231"/>
        <end position="242"/>
    </location>
</feature>
<evidence type="ECO:0000313" key="2">
    <source>
        <dbReference type="EMBL" id="KAF8875419.1"/>
    </source>
</evidence>
<dbReference type="OrthoDB" id="436852at2759"/>
<keyword evidence="3" id="KW-1185">Reference proteome</keyword>
<reference evidence="2" key="1">
    <citation type="submission" date="2020-11" db="EMBL/GenBank/DDBJ databases">
        <authorList>
            <consortium name="DOE Joint Genome Institute"/>
            <person name="Ahrendt S."/>
            <person name="Riley R."/>
            <person name="Andreopoulos W."/>
            <person name="LaButti K."/>
            <person name="Pangilinan J."/>
            <person name="Ruiz-duenas F.J."/>
            <person name="Barrasa J.M."/>
            <person name="Sanchez-Garcia M."/>
            <person name="Camarero S."/>
            <person name="Miyauchi S."/>
            <person name="Serrano A."/>
            <person name="Linde D."/>
            <person name="Babiker R."/>
            <person name="Drula E."/>
            <person name="Ayuso-Fernandez I."/>
            <person name="Pacheco R."/>
            <person name="Padilla G."/>
            <person name="Ferreira P."/>
            <person name="Barriuso J."/>
            <person name="Kellner H."/>
            <person name="Castanera R."/>
            <person name="Alfaro M."/>
            <person name="Ramirez L."/>
            <person name="Pisabarro A.G."/>
            <person name="Kuo A."/>
            <person name="Tritt A."/>
            <person name="Lipzen A."/>
            <person name="He G."/>
            <person name="Yan M."/>
            <person name="Ng V."/>
            <person name="Cullen D."/>
            <person name="Martin F."/>
            <person name="Rosso M.-N."/>
            <person name="Henrissat B."/>
            <person name="Hibbett D."/>
            <person name="Martinez A.T."/>
            <person name="Grigoriev I.V."/>
        </authorList>
    </citation>
    <scope>NUCLEOTIDE SEQUENCE</scope>
    <source>
        <strain evidence="2">AH 44721</strain>
    </source>
</reference>
<gene>
    <name evidence="2" type="ORF">CPB84DRAFT_445206</name>
</gene>
<feature type="compositionally biased region" description="Basic and acidic residues" evidence="1">
    <location>
        <begin position="178"/>
        <end position="187"/>
    </location>
</feature>
<feature type="region of interest" description="Disordered" evidence="1">
    <location>
        <begin position="1"/>
        <end position="72"/>
    </location>
</feature>
<dbReference type="EMBL" id="JADNYJ010000197">
    <property type="protein sequence ID" value="KAF8875419.1"/>
    <property type="molecule type" value="Genomic_DNA"/>
</dbReference>
<evidence type="ECO:0000256" key="1">
    <source>
        <dbReference type="SAM" id="MobiDB-lite"/>
    </source>
</evidence>
<dbReference type="Proteomes" id="UP000724874">
    <property type="component" value="Unassembled WGS sequence"/>
</dbReference>
<sequence>MSCTAHLDSTPTPSPSIPPQLPPSPPPSSQSIPTPPTSSQTACRLQPSHSSNTNGCFPHPSTPPSARPQRKRDLTTSQILSVLLPTVIWPVHIGYEFDLDDVDECQSLLARLKPGFVDGDNDPWLDHLVRPPGQRRSADPGPSKQRKSVRVDEDEDMHMADVEDAAEPCSSLNAVKPSEGRKGKEKATQAAGDAETESAWPVASRRPAILTNSTPRSKARLPSGTRGRGGSSSNTNGRNSSGSGRGSASEASPTSKCISNTSSSGSFSPVDWTKMKDGQEVQALKLSPNATLILKPGDPNGNSGIANSTNPNQTSPGISIGSIKDPHAPAMSPSASRQSVIPPQAMVPSRSYTLPPPPEGSIAALRQETQGLAYPNSYVYGSKEDGGEEERVEMVIGADAGERMLSPESQDSGGGGRRRKERGSTSRIGKRR</sequence>
<comment type="caution">
    <text evidence="2">The sequence shown here is derived from an EMBL/GenBank/DDBJ whole genome shotgun (WGS) entry which is preliminary data.</text>
</comment>
<feature type="region of interest" description="Disordered" evidence="1">
    <location>
        <begin position="397"/>
        <end position="432"/>
    </location>
</feature>
<feature type="compositionally biased region" description="Polar residues" evidence="1">
    <location>
        <begin position="300"/>
        <end position="317"/>
    </location>
</feature>
<feature type="compositionally biased region" description="Acidic residues" evidence="1">
    <location>
        <begin position="152"/>
        <end position="166"/>
    </location>
</feature>
<feature type="compositionally biased region" description="Polar residues" evidence="1">
    <location>
        <begin position="249"/>
        <end position="267"/>
    </location>
</feature>
<evidence type="ECO:0000313" key="3">
    <source>
        <dbReference type="Proteomes" id="UP000724874"/>
    </source>
</evidence>
<proteinExistence type="predicted"/>
<accession>A0A9P5NA67</accession>